<dbReference type="Pfam" id="PF08612">
    <property type="entry name" value="Med20"/>
    <property type="match status" value="1"/>
</dbReference>
<evidence type="ECO:0000256" key="3">
    <source>
        <dbReference type="ARBA" id="ARBA00019690"/>
    </source>
</evidence>
<dbReference type="InParanoid" id="H2XMY1"/>
<dbReference type="STRING" id="7719.ENSCINP00000031014"/>
<keyword evidence="5" id="KW-0010">Activator</keyword>
<dbReference type="GO" id="GO:0003713">
    <property type="term" value="F:transcription coactivator activity"/>
    <property type="evidence" value="ECO:0000318"/>
    <property type="project" value="GO_Central"/>
</dbReference>
<evidence type="ECO:0000313" key="7">
    <source>
        <dbReference type="Proteomes" id="UP000008144"/>
    </source>
</evidence>
<reference evidence="7" key="1">
    <citation type="journal article" date="2002" name="Science">
        <title>The draft genome of Ciona intestinalis: insights into chordate and vertebrate origins.</title>
        <authorList>
            <person name="Dehal P."/>
            <person name="Satou Y."/>
            <person name="Campbell R.K."/>
            <person name="Chapman J."/>
            <person name="Degnan B."/>
            <person name="De Tomaso A."/>
            <person name="Davidson B."/>
            <person name="Di Gregorio A."/>
            <person name="Gelpke M."/>
            <person name="Goodstein D.M."/>
            <person name="Harafuji N."/>
            <person name="Hastings K.E."/>
            <person name="Ho I."/>
            <person name="Hotta K."/>
            <person name="Huang W."/>
            <person name="Kawashima T."/>
            <person name="Lemaire P."/>
            <person name="Martinez D."/>
            <person name="Meinertzhagen I.A."/>
            <person name="Necula S."/>
            <person name="Nonaka M."/>
            <person name="Putnam N."/>
            <person name="Rash S."/>
            <person name="Saiga H."/>
            <person name="Satake M."/>
            <person name="Terry A."/>
            <person name="Yamada L."/>
            <person name="Wang H.G."/>
            <person name="Awazu S."/>
            <person name="Azumi K."/>
            <person name="Boore J."/>
            <person name="Branno M."/>
            <person name="Chin-Bow S."/>
            <person name="DeSantis R."/>
            <person name="Doyle S."/>
            <person name="Francino P."/>
            <person name="Keys D.N."/>
            <person name="Haga S."/>
            <person name="Hayashi H."/>
            <person name="Hino K."/>
            <person name="Imai K.S."/>
            <person name="Inaba K."/>
            <person name="Kano S."/>
            <person name="Kobayashi K."/>
            <person name="Kobayashi M."/>
            <person name="Lee B.I."/>
            <person name="Makabe K.W."/>
            <person name="Manohar C."/>
            <person name="Matassi G."/>
            <person name="Medina M."/>
            <person name="Mochizuki Y."/>
            <person name="Mount S."/>
            <person name="Morishita T."/>
            <person name="Miura S."/>
            <person name="Nakayama A."/>
            <person name="Nishizaka S."/>
            <person name="Nomoto H."/>
            <person name="Ohta F."/>
            <person name="Oishi K."/>
            <person name="Rigoutsos I."/>
            <person name="Sano M."/>
            <person name="Sasaki A."/>
            <person name="Sasakura Y."/>
            <person name="Shoguchi E."/>
            <person name="Shin-i T."/>
            <person name="Spagnuolo A."/>
            <person name="Stainier D."/>
            <person name="Suzuki M.M."/>
            <person name="Tassy O."/>
            <person name="Takatori N."/>
            <person name="Tokuoka M."/>
            <person name="Yagi K."/>
            <person name="Yoshizaki F."/>
            <person name="Wada S."/>
            <person name="Zhang C."/>
            <person name="Hyatt P.D."/>
            <person name="Larimer F."/>
            <person name="Detter C."/>
            <person name="Doggett N."/>
            <person name="Glavina T."/>
            <person name="Hawkins T."/>
            <person name="Richardson P."/>
            <person name="Lucas S."/>
            <person name="Kohara Y."/>
            <person name="Levine M."/>
            <person name="Satoh N."/>
            <person name="Rokhsar D.S."/>
        </authorList>
    </citation>
    <scope>NUCLEOTIDE SEQUENCE [LARGE SCALE GENOMIC DNA]</scope>
</reference>
<keyword evidence="4 5" id="KW-0539">Nucleus</keyword>
<dbReference type="Proteomes" id="UP000008144">
    <property type="component" value="Unassembled WGS sequence"/>
</dbReference>
<dbReference type="FunCoup" id="H2XMY1">
    <property type="interactions" value="297"/>
</dbReference>
<comment type="subcellular location">
    <subcellularLocation>
        <location evidence="1 5">Nucleus</location>
    </subcellularLocation>
</comment>
<dbReference type="PANTHER" id="PTHR12465">
    <property type="entry name" value="UBIQUITIN SPECIFIC PROTEASE HOMOLOG 49"/>
    <property type="match status" value="1"/>
</dbReference>
<protein>
    <recommendedName>
        <fullName evidence="3 5">Mediator of RNA polymerase II transcription subunit 20</fullName>
    </recommendedName>
    <alternativeName>
        <fullName evidence="5">Mediator complex subunit 20</fullName>
    </alternativeName>
</protein>
<dbReference type="PANTHER" id="PTHR12465:SF0">
    <property type="entry name" value="MEDIATOR OF RNA POLYMERASE II TRANSCRIPTION SUBUNIT 20"/>
    <property type="match status" value="1"/>
</dbReference>
<reference evidence="6" key="3">
    <citation type="submission" date="2025-09" db="UniProtKB">
        <authorList>
            <consortium name="Ensembl"/>
        </authorList>
    </citation>
    <scope>IDENTIFICATION</scope>
</reference>
<dbReference type="Ensembl" id="ENSCINT00000035804.1">
    <property type="protein sequence ID" value="ENSCINP00000031014.1"/>
    <property type="gene ID" value="ENSCING00000023987.1"/>
</dbReference>
<dbReference type="HOGENOM" id="CLU_080044_1_0_1"/>
<evidence type="ECO:0000256" key="2">
    <source>
        <dbReference type="ARBA" id="ARBA00010743"/>
    </source>
</evidence>
<keyword evidence="5" id="KW-0804">Transcription</keyword>
<comment type="similarity">
    <text evidence="2 5">Belongs to the Mediator complex subunit 20 family.</text>
</comment>
<evidence type="ECO:0000256" key="5">
    <source>
        <dbReference type="RuleBase" id="RU364152"/>
    </source>
</evidence>
<dbReference type="AlphaFoldDB" id="H2XMY1"/>
<proteinExistence type="inferred from homology"/>
<dbReference type="GeneTree" id="ENSGT00390000002060"/>
<organism evidence="6 7">
    <name type="scientific">Ciona intestinalis</name>
    <name type="common">Transparent sea squirt</name>
    <name type="synonym">Ascidia intestinalis</name>
    <dbReference type="NCBI Taxonomy" id="7719"/>
    <lineage>
        <taxon>Eukaryota</taxon>
        <taxon>Metazoa</taxon>
        <taxon>Chordata</taxon>
        <taxon>Tunicata</taxon>
        <taxon>Ascidiacea</taxon>
        <taxon>Phlebobranchia</taxon>
        <taxon>Cionidae</taxon>
        <taxon>Ciona</taxon>
    </lineage>
</organism>
<comment type="function">
    <text evidence="5">Component of the Mediator complex, a coactivator involved in the regulated transcription of nearly all RNA polymerase II-dependent genes. Mediator functions as a bridge to convey information from gene-specific regulatory proteins to the basal RNA polymerase II transcription machinery. Mediator is recruited to promoters by direct interactions with regulatory proteins and serves as a scaffold for the assembly of a functional preinitiation complex with RNA polymerase II and the general transcription factors.</text>
</comment>
<evidence type="ECO:0000256" key="1">
    <source>
        <dbReference type="ARBA" id="ARBA00004123"/>
    </source>
</evidence>
<evidence type="ECO:0000313" key="6">
    <source>
        <dbReference type="Ensembl" id="ENSCINP00000031014.1"/>
    </source>
</evidence>
<dbReference type="GO" id="GO:0016592">
    <property type="term" value="C:mediator complex"/>
    <property type="evidence" value="ECO:0000318"/>
    <property type="project" value="GO_Central"/>
</dbReference>
<sequence>MGVAYVSPWKVPAGQNVQQNIEELHNSIEQLGAIKTGLFTVECESYHAVNVANSKTLHLIHSTEYPASRFACFEDGPSIVSDVMLPSFLSKLRSVWQPRKGGRIESKGHRYELGDFVLKTGIISMGPSTKGISLEVEYTPCVYPCDCWGIITELLKGFVGENMATNMPTLILEKSKEIYTPDITMQQYVELFSNMRKSNYTPIVCVK</sequence>
<gene>
    <name evidence="6" type="primary">LOC100180457</name>
    <name evidence="5" type="synonym">MED20</name>
</gene>
<keyword evidence="5" id="KW-0805">Transcription regulation</keyword>
<reference evidence="6" key="2">
    <citation type="submission" date="2025-08" db="UniProtKB">
        <authorList>
            <consortium name="Ensembl"/>
        </authorList>
    </citation>
    <scope>IDENTIFICATION</scope>
</reference>
<name>H2XMY1_CIOIN</name>
<dbReference type="InterPro" id="IPR013921">
    <property type="entry name" value="Mediator_Med20"/>
</dbReference>
<comment type="subunit">
    <text evidence="5">Component of the Mediator complex.</text>
</comment>
<dbReference type="OMA" id="FFVDCET"/>
<accession>H2XMY1</accession>
<dbReference type="GO" id="GO:0006357">
    <property type="term" value="P:regulation of transcription by RNA polymerase II"/>
    <property type="evidence" value="ECO:0000318"/>
    <property type="project" value="GO_Central"/>
</dbReference>
<evidence type="ECO:0000256" key="4">
    <source>
        <dbReference type="ARBA" id="ARBA00023242"/>
    </source>
</evidence>
<keyword evidence="7" id="KW-1185">Reference proteome</keyword>